<reference evidence="1" key="1">
    <citation type="journal article" date="2014" name="Int. J. Syst. Evol. Microbiol.">
        <title>Complete genome sequence of Corynebacterium casei LMG S-19264T (=DSM 44701T), isolated from a smear-ripened cheese.</title>
        <authorList>
            <consortium name="US DOE Joint Genome Institute (JGI-PGF)"/>
            <person name="Walter F."/>
            <person name="Albersmeier A."/>
            <person name="Kalinowski J."/>
            <person name="Ruckert C."/>
        </authorList>
    </citation>
    <scope>NUCLEOTIDE SEQUENCE</scope>
    <source>
        <strain evidence="1">JCM 3346</strain>
    </source>
</reference>
<keyword evidence="1" id="KW-0966">Cell projection</keyword>
<dbReference type="PANTHER" id="PTHR39185">
    <property type="entry name" value="SWARMING MOTILITY PROTEIN SWRD"/>
    <property type="match status" value="1"/>
</dbReference>
<evidence type="ECO:0000313" key="1">
    <source>
        <dbReference type="EMBL" id="GGR19044.1"/>
    </source>
</evidence>
<keyword evidence="1" id="KW-0969">Cilium</keyword>
<reference evidence="1" key="2">
    <citation type="submission" date="2020-09" db="EMBL/GenBank/DDBJ databases">
        <authorList>
            <person name="Sun Q."/>
            <person name="Ohkuma M."/>
        </authorList>
    </citation>
    <scope>NUCLEOTIDE SEQUENCE</scope>
    <source>
        <strain evidence="1">JCM 3346</strain>
    </source>
</reference>
<organism evidence="1 2">
    <name type="scientific">Agromyces mediolanus</name>
    <name type="common">Corynebacterium mediolanum</name>
    <dbReference type="NCBI Taxonomy" id="41986"/>
    <lineage>
        <taxon>Bacteria</taxon>
        <taxon>Bacillati</taxon>
        <taxon>Actinomycetota</taxon>
        <taxon>Actinomycetes</taxon>
        <taxon>Micrococcales</taxon>
        <taxon>Microbacteriaceae</taxon>
        <taxon>Agromyces</taxon>
    </lineage>
</organism>
<evidence type="ECO:0000313" key="2">
    <source>
        <dbReference type="Proteomes" id="UP000610303"/>
    </source>
</evidence>
<keyword evidence="1" id="KW-0282">Flagellum</keyword>
<dbReference type="InterPro" id="IPR009384">
    <property type="entry name" value="SwrD-like"/>
</dbReference>
<proteinExistence type="predicted"/>
<keyword evidence="2" id="KW-1185">Reference proteome</keyword>
<dbReference type="PANTHER" id="PTHR39185:SF1">
    <property type="entry name" value="SWARMING MOTILITY PROTEIN SWRD"/>
    <property type="match status" value="1"/>
</dbReference>
<accession>A0A918CD31</accession>
<dbReference type="AlphaFoldDB" id="A0A918CD31"/>
<sequence length="83" mass="9134">MIVVTRLNGSSFALNADLVERIHATPDTTLLMVDGTNYVVTESVEEVIERIVEFRARVLARAQELDRGTPAPVTRLTLAPKAD</sequence>
<protein>
    <submittedName>
        <fullName evidence="1">Flagellar FlbD family protein</fullName>
    </submittedName>
</protein>
<dbReference type="EMBL" id="BMRJ01000001">
    <property type="protein sequence ID" value="GGR19044.1"/>
    <property type="molecule type" value="Genomic_DNA"/>
</dbReference>
<name>A0A918CD31_AGRME</name>
<dbReference type="Pfam" id="PF06289">
    <property type="entry name" value="FlbD"/>
    <property type="match status" value="1"/>
</dbReference>
<comment type="caution">
    <text evidence="1">The sequence shown here is derived from an EMBL/GenBank/DDBJ whole genome shotgun (WGS) entry which is preliminary data.</text>
</comment>
<dbReference type="RefSeq" id="WP_189084192.1">
    <property type="nucleotide sequence ID" value="NZ_BMRJ01000001.1"/>
</dbReference>
<dbReference type="Proteomes" id="UP000610303">
    <property type="component" value="Unassembled WGS sequence"/>
</dbReference>
<gene>
    <name evidence="1" type="ORF">GCM10010196_10280</name>
</gene>